<sequence>MIVSDLTYVRVQQKWHYICVLVDLYNREIVGYSVGPHKSAKLVQRAFATVKYNLNHLE</sequence>
<keyword evidence="3" id="KW-1185">Reference proteome</keyword>
<name>A0A1I0VIM7_9BACI</name>
<dbReference type="PANTHER" id="PTHR46889:SF4">
    <property type="entry name" value="TRANSPOSASE INSO FOR INSERTION SEQUENCE ELEMENT IS911B-RELATED"/>
    <property type="match status" value="1"/>
</dbReference>
<accession>A0A1I0VIM7</accession>
<protein>
    <submittedName>
        <fullName evidence="2">Integrase core domain-containing protein</fullName>
    </submittedName>
</protein>
<dbReference type="EMBL" id="FOJW01000001">
    <property type="protein sequence ID" value="SFA76058.1"/>
    <property type="molecule type" value="Genomic_DNA"/>
</dbReference>
<dbReference type="SUPFAM" id="SSF53098">
    <property type="entry name" value="Ribonuclease H-like"/>
    <property type="match status" value="1"/>
</dbReference>
<evidence type="ECO:0000259" key="1">
    <source>
        <dbReference type="Pfam" id="PF00665"/>
    </source>
</evidence>
<feature type="domain" description="Integrase catalytic" evidence="1">
    <location>
        <begin position="2"/>
        <end position="49"/>
    </location>
</feature>
<dbReference type="Proteomes" id="UP000198642">
    <property type="component" value="Unassembled WGS sequence"/>
</dbReference>
<dbReference type="InterPro" id="IPR050900">
    <property type="entry name" value="Transposase_IS3/IS150/IS904"/>
</dbReference>
<reference evidence="2 3" key="1">
    <citation type="submission" date="2016-10" db="EMBL/GenBank/DDBJ databases">
        <authorList>
            <person name="de Groot N.N."/>
        </authorList>
    </citation>
    <scope>NUCLEOTIDE SEQUENCE [LARGE SCALE GENOMIC DNA]</scope>
    <source>
        <strain evidence="2 3">CGMCC 1.3702</strain>
    </source>
</reference>
<dbReference type="Gene3D" id="3.30.420.10">
    <property type="entry name" value="Ribonuclease H-like superfamily/Ribonuclease H"/>
    <property type="match status" value="1"/>
</dbReference>
<dbReference type="STRING" id="237679.SAMN04488072_101439"/>
<evidence type="ECO:0000313" key="3">
    <source>
        <dbReference type="Proteomes" id="UP000198642"/>
    </source>
</evidence>
<dbReference type="Pfam" id="PF00665">
    <property type="entry name" value="rve"/>
    <property type="match status" value="1"/>
</dbReference>
<dbReference type="InterPro" id="IPR001584">
    <property type="entry name" value="Integrase_cat-core"/>
</dbReference>
<dbReference type="InterPro" id="IPR036397">
    <property type="entry name" value="RNaseH_sf"/>
</dbReference>
<dbReference type="PANTHER" id="PTHR46889">
    <property type="entry name" value="TRANSPOSASE INSF FOR INSERTION SEQUENCE IS3B-RELATED"/>
    <property type="match status" value="1"/>
</dbReference>
<dbReference type="AlphaFoldDB" id="A0A1I0VIM7"/>
<dbReference type="GO" id="GO:0015074">
    <property type="term" value="P:DNA integration"/>
    <property type="evidence" value="ECO:0007669"/>
    <property type="project" value="InterPro"/>
</dbReference>
<organism evidence="2 3">
    <name type="scientific">Lentibacillus halodurans</name>
    <dbReference type="NCBI Taxonomy" id="237679"/>
    <lineage>
        <taxon>Bacteria</taxon>
        <taxon>Bacillati</taxon>
        <taxon>Bacillota</taxon>
        <taxon>Bacilli</taxon>
        <taxon>Bacillales</taxon>
        <taxon>Bacillaceae</taxon>
        <taxon>Lentibacillus</taxon>
    </lineage>
</organism>
<proteinExistence type="predicted"/>
<gene>
    <name evidence="2" type="ORF">SAMN04488072_101439</name>
</gene>
<dbReference type="GO" id="GO:0003676">
    <property type="term" value="F:nucleic acid binding"/>
    <property type="evidence" value="ECO:0007669"/>
    <property type="project" value="InterPro"/>
</dbReference>
<dbReference type="InterPro" id="IPR012337">
    <property type="entry name" value="RNaseH-like_sf"/>
</dbReference>
<evidence type="ECO:0000313" key="2">
    <source>
        <dbReference type="EMBL" id="SFA76058.1"/>
    </source>
</evidence>